<dbReference type="InterPro" id="IPR005814">
    <property type="entry name" value="Aminotrans_3"/>
</dbReference>
<proteinExistence type="inferred from homology"/>
<sequence length="392" mass="41506">MPDTLMATYARLPVAFQRGEGVWLQDMEGKRYLDALSGIAVCGLGHAHPAVRDALCHQAGELIHTSNLYRIPLQEQLGERLIRAAGMERVFFSNSGAEANEAALKIARRFGNDRGVANPAVVVMDQSFHGRTLATLSATGNRRVQAGFEPLVQGFLRVPFDDLAALEAVAENSPNAVAVLVEPVQGEGGINIPDENYLAGIRALCDRQGWLMMLDEIQTGMGRSGRMFACQHAGVLPDVMTLAKGLGNGVPIGACLARGEAAGLLGPGSHGSTFGGSPLVCAAALAVLDTLERDRLVERAERLGATLLADLADALAGVSGIEEIRGLGLLIGIELDRPCGELVGRALEQGLLINVTAERVIRLLPPLVMSDDEAGELVRRLAGLIRDFLSGD</sequence>
<comment type="subunit">
    <text evidence="4">Homodimer.</text>
</comment>
<accession>A0A831WB97</accession>
<dbReference type="PANTHER" id="PTHR11986:SF113">
    <property type="entry name" value="SUCCINYLORNITHINE TRANSAMINASE"/>
    <property type="match status" value="1"/>
</dbReference>
<keyword evidence="3 4" id="KW-0663">Pyridoxal phosphate</keyword>
<dbReference type="EMBL" id="DRKP01000137">
    <property type="protein sequence ID" value="HEB97012.1"/>
    <property type="molecule type" value="Genomic_DNA"/>
</dbReference>
<dbReference type="CDD" id="cd00610">
    <property type="entry name" value="OAT_like"/>
    <property type="match status" value="1"/>
</dbReference>
<keyword evidence="4" id="KW-0963">Cytoplasm</keyword>
<comment type="cofactor">
    <cofactor evidence="4">
        <name>pyridoxal 5'-phosphate</name>
        <dbReference type="ChEBI" id="CHEBI:597326"/>
    </cofactor>
    <text evidence="4">Binds 1 pyridoxal phosphate per subunit.</text>
</comment>
<dbReference type="UniPathway" id="UPA00068">
    <property type="reaction ID" value="UER00109"/>
</dbReference>
<dbReference type="Gene3D" id="3.40.640.10">
    <property type="entry name" value="Type I PLP-dependent aspartate aminotransferase-like (Major domain)"/>
    <property type="match status" value="1"/>
</dbReference>
<dbReference type="InterPro" id="IPR015424">
    <property type="entry name" value="PyrdxlP-dep_Trfase"/>
</dbReference>
<comment type="subcellular location">
    <subcellularLocation>
        <location evidence="4">Cytoplasm</location>
    </subcellularLocation>
</comment>
<reference evidence="5" key="1">
    <citation type="journal article" date="2020" name="mSystems">
        <title>Genome- and Community-Level Interaction Insights into Carbon Utilization and Element Cycling Functions of Hydrothermarchaeota in Hydrothermal Sediment.</title>
        <authorList>
            <person name="Zhou Z."/>
            <person name="Liu Y."/>
            <person name="Xu W."/>
            <person name="Pan J."/>
            <person name="Luo Z.H."/>
            <person name="Li M."/>
        </authorList>
    </citation>
    <scope>NUCLEOTIDE SEQUENCE [LARGE SCALE GENOMIC DNA]</scope>
    <source>
        <strain evidence="5">HyVt-443</strain>
    </source>
</reference>
<dbReference type="SUPFAM" id="SSF53383">
    <property type="entry name" value="PLP-dependent transferases"/>
    <property type="match status" value="1"/>
</dbReference>
<dbReference type="InterPro" id="IPR049704">
    <property type="entry name" value="Aminotrans_3_PPA_site"/>
</dbReference>
<feature type="binding site" evidence="4">
    <location>
        <position position="131"/>
    </location>
    <ligand>
        <name>N(2)-acetyl-L-ornithine</name>
        <dbReference type="ChEBI" id="CHEBI:57805"/>
    </ligand>
</feature>
<dbReference type="FunFam" id="3.40.640.10:FF:000004">
    <property type="entry name" value="Acetylornithine aminotransferase"/>
    <property type="match status" value="1"/>
</dbReference>
<dbReference type="NCBIfam" id="NF002325">
    <property type="entry name" value="PRK01278.1"/>
    <property type="match status" value="1"/>
</dbReference>
<dbReference type="Pfam" id="PF00202">
    <property type="entry name" value="Aminotran_3"/>
    <property type="match status" value="1"/>
</dbReference>
<dbReference type="PROSITE" id="PS00600">
    <property type="entry name" value="AA_TRANSFER_CLASS_3"/>
    <property type="match status" value="1"/>
</dbReference>
<dbReference type="InterPro" id="IPR015421">
    <property type="entry name" value="PyrdxlP-dep_Trfase_major"/>
</dbReference>
<evidence type="ECO:0000256" key="3">
    <source>
        <dbReference type="ARBA" id="ARBA00022898"/>
    </source>
</evidence>
<dbReference type="GO" id="GO:0003992">
    <property type="term" value="F:N2-acetyl-L-ornithine:2-oxoglutarate 5-aminotransferase activity"/>
    <property type="evidence" value="ECO:0007669"/>
    <property type="project" value="UniProtKB-UniRule"/>
</dbReference>
<gene>
    <name evidence="4" type="primary">argD</name>
    <name evidence="5" type="ORF">ENI96_11350</name>
</gene>
<dbReference type="GO" id="GO:0006526">
    <property type="term" value="P:L-arginine biosynthetic process"/>
    <property type="evidence" value="ECO:0007669"/>
    <property type="project" value="UniProtKB-UniRule"/>
</dbReference>
<evidence type="ECO:0000313" key="5">
    <source>
        <dbReference type="EMBL" id="HEB97012.1"/>
    </source>
</evidence>
<dbReference type="InterPro" id="IPR004636">
    <property type="entry name" value="AcOrn/SuccOrn_fam"/>
</dbReference>
<dbReference type="Proteomes" id="UP000886251">
    <property type="component" value="Unassembled WGS sequence"/>
</dbReference>
<feature type="binding site" evidence="4">
    <location>
        <begin position="215"/>
        <end position="218"/>
    </location>
    <ligand>
        <name>pyridoxal 5'-phosphate</name>
        <dbReference type="ChEBI" id="CHEBI:597326"/>
    </ligand>
</feature>
<feature type="binding site" evidence="4">
    <location>
        <position position="273"/>
    </location>
    <ligand>
        <name>pyridoxal 5'-phosphate</name>
        <dbReference type="ChEBI" id="CHEBI:597326"/>
    </ligand>
</feature>
<dbReference type="HAMAP" id="MF_01107">
    <property type="entry name" value="ArgD_aminotrans_3"/>
    <property type="match status" value="1"/>
</dbReference>
<dbReference type="GO" id="GO:0042802">
    <property type="term" value="F:identical protein binding"/>
    <property type="evidence" value="ECO:0007669"/>
    <property type="project" value="TreeGrafter"/>
</dbReference>
<dbReference type="GO" id="GO:0005737">
    <property type="term" value="C:cytoplasm"/>
    <property type="evidence" value="ECO:0007669"/>
    <property type="project" value="UniProtKB-SubCell"/>
</dbReference>
<feature type="binding site" evidence="4">
    <location>
        <position position="128"/>
    </location>
    <ligand>
        <name>pyridoxal 5'-phosphate</name>
        <dbReference type="ChEBI" id="CHEBI:597326"/>
    </ligand>
</feature>
<dbReference type="Gene3D" id="3.90.1150.10">
    <property type="entry name" value="Aspartate Aminotransferase, domain 1"/>
    <property type="match status" value="1"/>
</dbReference>
<evidence type="ECO:0000256" key="4">
    <source>
        <dbReference type="HAMAP-Rule" id="MF_01107"/>
    </source>
</evidence>
<dbReference type="PIRSF" id="PIRSF000521">
    <property type="entry name" value="Transaminase_4ab_Lys_Orn"/>
    <property type="match status" value="1"/>
</dbReference>
<comment type="caution">
    <text evidence="5">The sequence shown here is derived from an EMBL/GenBank/DDBJ whole genome shotgun (WGS) entry which is preliminary data.</text>
</comment>
<dbReference type="NCBIfam" id="TIGR00707">
    <property type="entry name" value="argD"/>
    <property type="match status" value="1"/>
</dbReference>
<evidence type="ECO:0000256" key="1">
    <source>
        <dbReference type="ARBA" id="ARBA00022576"/>
    </source>
</evidence>
<comment type="miscellaneous">
    <text evidence="4">May also have succinyldiaminopimelate aminotransferase activity, thus carrying out the corresponding step in lysine biosynthesis.</text>
</comment>
<dbReference type="GO" id="GO:0030170">
    <property type="term" value="F:pyridoxal phosphate binding"/>
    <property type="evidence" value="ECO:0007669"/>
    <property type="project" value="InterPro"/>
</dbReference>
<dbReference type="PANTHER" id="PTHR11986">
    <property type="entry name" value="AMINOTRANSFERASE CLASS III"/>
    <property type="match status" value="1"/>
</dbReference>
<dbReference type="InterPro" id="IPR050103">
    <property type="entry name" value="Class-III_PLP-dep_AT"/>
</dbReference>
<comment type="similarity">
    <text evidence="4">Belongs to the class-III pyridoxal-phosphate-dependent aminotransferase family. ArgD subfamily.</text>
</comment>
<comment type="pathway">
    <text evidence="4">Amino-acid biosynthesis; L-arginine biosynthesis; N(2)-acetyl-L-ornithine from L-glutamate: step 4/4.</text>
</comment>
<comment type="catalytic activity">
    <reaction evidence="4">
        <text>N(2)-acetyl-L-ornithine + 2-oxoglutarate = N-acetyl-L-glutamate 5-semialdehyde + L-glutamate</text>
        <dbReference type="Rhea" id="RHEA:18049"/>
        <dbReference type="ChEBI" id="CHEBI:16810"/>
        <dbReference type="ChEBI" id="CHEBI:29123"/>
        <dbReference type="ChEBI" id="CHEBI:29985"/>
        <dbReference type="ChEBI" id="CHEBI:57805"/>
        <dbReference type="EC" id="2.6.1.11"/>
    </reaction>
</comment>
<protein>
    <recommendedName>
        <fullName evidence="4">Acetylornithine aminotransferase</fullName>
        <shortName evidence="4">ACOAT</shortName>
        <ecNumber evidence="4">2.6.1.11</ecNumber>
    </recommendedName>
</protein>
<dbReference type="EC" id="2.6.1.11" evidence="4"/>
<feature type="binding site" evidence="4">
    <location>
        <begin position="96"/>
        <end position="97"/>
    </location>
    <ligand>
        <name>pyridoxal 5'-phosphate</name>
        <dbReference type="ChEBI" id="CHEBI:597326"/>
    </ligand>
</feature>
<dbReference type="InterPro" id="IPR015422">
    <property type="entry name" value="PyrdxlP-dep_Trfase_small"/>
</dbReference>
<feature type="modified residue" description="N6-(pyridoxal phosphate)lysine" evidence="4">
    <location>
        <position position="244"/>
    </location>
</feature>
<keyword evidence="2 4" id="KW-0808">Transferase</keyword>
<dbReference type="AlphaFoldDB" id="A0A831WB97"/>
<name>A0A831WB97_9GAMM</name>
<keyword evidence="1 4" id="KW-0032">Aminotransferase</keyword>
<organism evidence="5">
    <name type="scientific">Sedimenticola thiotaurini</name>
    <dbReference type="NCBI Taxonomy" id="1543721"/>
    <lineage>
        <taxon>Bacteria</taxon>
        <taxon>Pseudomonadati</taxon>
        <taxon>Pseudomonadota</taxon>
        <taxon>Gammaproteobacteria</taxon>
        <taxon>Chromatiales</taxon>
        <taxon>Sedimenticolaceae</taxon>
        <taxon>Sedimenticola</taxon>
    </lineage>
</organism>
<keyword evidence="4" id="KW-0055">Arginine biosynthesis</keyword>
<evidence type="ECO:0000256" key="2">
    <source>
        <dbReference type="ARBA" id="ARBA00022679"/>
    </source>
</evidence>
<keyword evidence="4" id="KW-0028">Amino-acid biosynthesis</keyword>
<feature type="binding site" evidence="4">
    <location>
        <position position="272"/>
    </location>
    <ligand>
        <name>N(2)-acetyl-L-ornithine</name>
        <dbReference type="ChEBI" id="CHEBI:57805"/>
    </ligand>
</feature>